<dbReference type="NCBIfam" id="NF041940">
    <property type="entry name" value="choice_anch_X"/>
    <property type="match status" value="1"/>
</dbReference>
<evidence type="ECO:0000313" key="1">
    <source>
        <dbReference type="EMBL" id="CAH1784723.1"/>
    </source>
</evidence>
<name>A0A8J1T501_OWEFU</name>
<keyword evidence="2" id="KW-1185">Reference proteome</keyword>
<protein>
    <submittedName>
        <fullName evidence="1">Uncharacterized protein</fullName>
    </submittedName>
</protein>
<dbReference type="Proteomes" id="UP000749559">
    <property type="component" value="Unassembled WGS sequence"/>
</dbReference>
<dbReference type="OrthoDB" id="6083221at2759"/>
<dbReference type="Gene3D" id="2.60.40.10">
    <property type="entry name" value="Immunoglobulins"/>
    <property type="match status" value="1"/>
</dbReference>
<sequence length="342" mass="37414">LFDAGIGADTSANDGVYSAYFTQFTKDGRYSLSILVTDPLGTAAIKTAGSSGSGAYNLRQDIIIETVEEPIPHLQRQSSAGAVGVDDLPSAGTEDLDLFPPNKVTDLKVTDFSELDETVTLEWTAPGDDYDSGTVARFEVYMHDDLELLLDDPSKAFIVNEFYLVEGDLVPQPANSRHKLVIKLPRSGKDIVFAFVMRSWDDAGKASPYSNVVTALMEDVPEEINVETTPTTTTEAIEMVTMTPKDDFTLIIAIIGGVLGFLMLVCIGVAMCVYNRRAKARKQKDKVLETAPTVNVANPSQVHPLDYSEYSQPAFVYPGANFRRNPAYENAVAHSYQYDNNV</sequence>
<proteinExistence type="predicted"/>
<comment type="caution">
    <text evidence="1">The sequence shown here is derived from an EMBL/GenBank/DDBJ whole genome shotgun (WGS) entry which is preliminary data.</text>
</comment>
<dbReference type="InterPro" id="IPR013783">
    <property type="entry name" value="Ig-like_fold"/>
</dbReference>
<evidence type="ECO:0000313" key="2">
    <source>
        <dbReference type="Proteomes" id="UP000749559"/>
    </source>
</evidence>
<accession>A0A8J1T501</accession>
<reference evidence="1" key="1">
    <citation type="submission" date="2022-03" db="EMBL/GenBank/DDBJ databases">
        <authorList>
            <person name="Martin C."/>
        </authorList>
    </citation>
    <scope>NUCLEOTIDE SEQUENCE</scope>
</reference>
<feature type="non-terminal residue" evidence="1">
    <location>
        <position position="1"/>
    </location>
</feature>
<gene>
    <name evidence="1" type="ORF">OFUS_LOCUS10870</name>
</gene>
<dbReference type="AlphaFoldDB" id="A0A8J1T501"/>
<organism evidence="1 2">
    <name type="scientific">Owenia fusiformis</name>
    <name type="common">Polychaete worm</name>
    <dbReference type="NCBI Taxonomy" id="6347"/>
    <lineage>
        <taxon>Eukaryota</taxon>
        <taxon>Metazoa</taxon>
        <taxon>Spiralia</taxon>
        <taxon>Lophotrochozoa</taxon>
        <taxon>Annelida</taxon>
        <taxon>Polychaeta</taxon>
        <taxon>Sedentaria</taxon>
        <taxon>Canalipalpata</taxon>
        <taxon>Sabellida</taxon>
        <taxon>Oweniida</taxon>
        <taxon>Oweniidae</taxon>
        <taxon>Owenia</taxon>
    </lineage>
</organism>
<dbReference type="EMBL" id="CAIIXF020000005">
    <property type="protein sequence ID" value="CAH1784723.1"/>
    <property type="molecule type" value="Genomic_DNA"/>
</dbReference>